<dbReference type="AlphaFoldDB" id="A0AAN7WTW4"/>
<dbReference type="InterPro" id="IPR014729">
    <property type="entry name" value="Rossmann-like_a/b/a_fold"/>
</dbReference>
<evidence type="ECO:0000313" key="12">
    <source>
        <dbReference type="EMBL" id="KAK5781558.1"/>
    </source>
</evidence>
<dbReference type="PIRSF" id="PIRSF000089">
    <property type="entry name" value="Electra_flavoP_a"/>
    <property type="match status" value="1"/>
</dbReference>
<gene>
    <name evidence="12" type="ORF">RI543_001107</name>
</gene>
<comment type="function">
    <text evidence="8 9">The electron transfer flavoprotein serves as a specific electron acceptor for several dehydrogenases, including five acyl-CoA dehydrogenases, glutaryl-CoA and sarcosine dehydrogenase. It transfers the electrons to the main mitochondrial respiratory chain via ETF-ubiquinone oxidoreductase (ETF dehydrogenase).</text>
</comment>
<dbReference type="GO" id="GO:0050660">
    <property type="term" value="F:flavin adenine dinucleotide binding"/>
    <property type="evidence" value="ECO:0007669"/>
    <property type="project" value="InterPro"/>
</dbReference>
<keyword evidence="6 9" id="KW-0274">FAD</keyword>
<evidence type="ECO:0000256" key="8">
    <source>
        <dbReference type="ARBA" id="ARBA00025416"/>
    </source>
</evidence>
<dbReference type="GO" id="GO:0005759">
    <property type="term" value="C:mitochondrial matrix"/>
    <property type="evidence" value="ECO:0007669"/>
    <property type="project" value="UniProtKB-SubCell"/>
</dbReference>
<evidence type="ECO:0000256" key="5">
    <source>
        <dbReference type="ARBA" id="ARBA00022630"/>
    </source>
</evidence>
<dbReference type="PROSITE" id="PS00696">
    <property type="entry name" value="ETF_ALPHA"/>
    <property type="match status" value="1"/>
</dbReference>
<keyword evidence="9" id="KW-0496">Mitochondrion</keyword>
<evidence type="ECO:0000256" key="6">
    <source>
        <dbReference type="ARBA" id="ARBA00022827"/>
    </source>
</evidence>
<evidence type="ECO:0000256" key="10">
    <source>
        <dbReference type="PIRSR" id="PIRSR000089-1"/>
    </source>
</evidence>
<feature type="domain" description="Electron transfer flavoprotein alpha/beta-subunit N-terminal" evidence="11">
    <location>
        <begin position="26"/>
        <end position="212"/>
    </location>
</feature>
<keyword evidence="4 9" id="KW-0813">Transport</keyword>
<accession>A0AAN7WTW4</accession>
<reference evidence="13" key="1">
    <citation type="submission" date="2023-07" db="EMBL/GenBank/DDBJ databases">
        <title>A draft genome of Kazachstania heterogenica Y-27499.</title>
        <authorList>
            <person name="Donic C."/>
            <person name="Kralova J.S."/>
            <person name="Fidel L."/>
            <person name="Ben-Dor S."/>
            <person name="Jung S."/>
        </authorList>
    </citation>
    <scope>NUCLEOTIDE SEQUENCE [LARGE SCALE GENOMIC DNA]</scope>
    <source>
        <strain evidence="13">Y27499</strain>
    </source>
</reference>
<dbReference type="SUPFAM" id="SSF52467">
    <property type="entry name" value="DHS-like NAD/FAD-binding domain"/>
    <property type="match status" value="1"/>
</dbReference>
<name>A0AAN7WTW4_9SACH</name>
<comment type="subcellular location">
    <subcellularLocation>
        <location evidence="1 9">Mitochondrion matrix</location>
    </subcellularLocation>
</comment>
<comment type="cofactor">
    <cofactor evidence="9 10">
        <name>FAD</name>
        <dbReference type="ChEBI" id="CHEBI:57692"/>
    </cofactor>
    <text evidence="9 10">Binds 1 FAD per dimer.</text>
</comment>
<feature type="binding site" evidence="10">
    <location>
        <begin position="271"/>
        <end position="272"/>
    </location>
    <ligand>
        <name>FAD</name>
        <dbReference type="ChEBI" id="CHEBI:57692"/>
    </ligand>
</feature>
<dbReference type="Proteomes" id="UP001306508">
    <property type="component" value="Unassembled WGS sequence"/>
</dbReference>
<proteinExistence type="inferred from homology"/>
<feature type="binding site" evidence="10">
    <location>
        <position position="323"/>
    </location>
    <ligand>
        <name>FAD</name>
        <dbReference type="ChEBI" id="CHEBI:57692"/>
    </ligand>
</feature>
<comment type="subunit">
    <text evidence="3 9">Heterodimer of an alpha and a beta subunit.</text>
</comment>
<dbReference type="PANTHER" id="PTHR43153">
    <property type="entry name" value="ELECTRON TRANSFER FLAVOPROTEIN ALPHA"/>
    <property type="match status" value="1"/>
</dbReference>
<comment type="similarity">
    <text evidence="2 9">Belongs to the ETF alpha-subunit/FixB family.</text>
</comment>
<comment type="caution">
    <text evidence="12">The sequence shown here is derived from an EMBL/GenBank/DDBJ whole genome shotgun (WGS) entry which is preliminary data.</text>
</comment>
<dbReference type="SUPFAM" id="SSF52402">
    <property type="entry name" value="Adenine nucleotide alpha hydrolases-like"/>
    <property type="match status" value="1"/>
</dbReference>
<protein>
    <recommendedName>
        <fullName evidence="9">Probable electron transfer flavoprotein subunit alpha</fullName>
    </recommendedName>
</protein>
<organism evidence="12 13">
    <name type="scientific">Arxiozyma heterogenica</name>
    <dbReference type="NCBI Taxonomy" id="278026"/>
    <lineage>
        <taxon>Eukaryota</taxon>
        <taxon>Fungi</taxon>
        <taxon>Dikarya</taxon>
        <taxon>Ascomycota</taxon>
        <taxon>Saccharomycotina</taxon>
        <taxon>Saccharomycetes</taxon>
        <taxon>Saccharomycetales</taxon>
        <taxon>Saccharomycetaceae</taxon>
        <taxon>Arxiozyma</taxon>
    </lineage>
</organism>
<dbReference type="GO" id="GO:0033539">
    <property type="term" value="P:fatty acid beta-oxidation using acyl-CoA dehydrogenase"/>
    <property type="evidence" value="ECO:0007669"/>
    <property type="project" value="TreeGrafter"/>
</dbReference>
<feature type="binding site" evidence="10">
    <location>
        <begin position="302"/>
        <end position="309"/>
    </location>
    <ligand>
        <name>FAD</name>
        <dbReference type="ChEBI" id="CHEBI:57692"/>
    </ligand>
</feature>
<dbReference type="EMBL" id="JAWIZZ010000035">
    <property type="protein sequence ID" value="KAK5781558.1"/>
    <property type="molecule type" value="Genomic_DNA"/>
</dbReference>
<evidence type="ECO:0000256" key="4">
    <source>
        <dbReference type="ARBA" id="ARBA00022448"/>
    </source>
</evidence>
<dbReference type="GO" id="GO:0009055">
    <property type="term" value="F:electron transfer activity"/>
    <property type="evidence" value="ECO:0007669"/>
    <property type="project" value="InterPro"/>
</dbReference>
<evidence type="ECO:0000313" key="13">
    <source>
        <dbReference type="Proteomes" id="UP001306508"/>
    </source>
</evidence>
<keyword evidence="7 9" id="KW-0249">Electron transport</keyword>
<evidence type="ECO:0000256" key="7">
    <source>
        <dbReference type="ARBA" id="ARBA00022982"/>
    </source>
</evidence>
<evidence type="ECO:0000256" key="9">
    <source>
        <dbReference type="PIRNR" id="PIRNR000089"/>
    </source>
</evidence>
<dbReference type="InterPro" id="IPR033947">
    <property type="entry name" value="ETF_alpha_N"/>
</dbReference>
<dbReference type="SMART" id="SM00893">
    <property type="entry name" value="ETF"/>
    <property type="match status" value="1"/>
</dbReference>
<evidence type="ECO:0000256" key="3">
    <source>
        <dbReference type="ARBA" id="ARBA00011355"/>
    </source>
</evidence>
<dbReference type="PANTHER" id="PTHR43153:SF1">
    <property type="entry name" value="ELECTRON TRANSFER FLAVOPROTEIN SUBUNIT ALPHA, MITOCHONDRIAL"/>
    <property type="match status" value="1"/>
</dbReference>
<dbReference type="CDD" id="cd01715">
    <property type="entry name" value="ETF_alpha"/>
    <property type="match status" value="1"/>
</dbReference>
<evidence type="ECO:0000259" key="11">
    <source>
        <dbReference type="SMART" id="SM00893"/>
    </source>
</evidence>
<dbReference type="InterPro" id="IPR001308">
    <property type="entry name" value="ETF_a/FixB"/>
</dbReference>
<dbReference type="Pfam" id="PF01012">
    <property type="entry name" value="ETF"/>
    <property type="match status" value="1"/>
</dbReference>
<feature type="binding site" evidence="10">
    <location>
        <begin position="285"/>
        <end position="289"/>
    </location>
    <ligand>
        <name>FAD</name>
        <dbReference type="ChEBI" id="CHEBI:57692"/>
    </ligand>
</feature>
<dbReference type="Gene3D" id="3.40.50.620">
    <property type="entry name" value="HUPs"/>
    <property type="match status" value="1"/>
</dbReference>
<keyword evidence="5 9" id="KW-0285">Flavoprotein</keyword>
<dbReference type="InterPro" id="IPR014731">
    <property type="entry name" value="ETF_asu_C"/>
</dbReference>
<dbReference type="Pfam" id="PF00766">
    <property type="entry name" value="ETF_alpha"/>
    <property type="match status" value="1"/>
</dbReference>
<dbReference type="Gene3D" id="3.40.50.1220">
    <property type="entry name" value="TPP-binding domain"/>
    <property type="match status" value="1"/>
</dbReference>
<dbReference type="FunFam" id="3.40.50.1220:FF:000001">
    <property type="entry name" value="Electron transfer flavoprotein, alpha subunit"/>
    <property type="match status" value="1"/>
</dbReference>
<keyword evidence="13" id="KW-1185">Reference proteome</keyword>
<evidence type="ECO:0000256" key="1">
    <source>
        <dbReference type="ARBA" id="ARBA00004305"/>
    </source>
</evidence>
<evidence type="ECO:0000256" key="2">
    <source>
        <dbReference type="ARBA" id="ARBA00005817"/>
    </source>
</evidence>
<dbReference type="InterPro" id="IPR029035">
    <property type="entry name" value="DHS-like_NAD/FAD-binding_dom"/>
</dbReference>
<dbReference type="InterPro" id="IPR014730">
    <property type="entry name" value="ETF_a/b_N"/>
</dbReference>
<sequence length="353" mass="38577">MFKLQSKKIFKIPYLTTKFSNRFASTLTFLETTSNGNFTSSSLSILTAAKELGNPIIGLVLNPIIGLVLNPNLKQNQVKSLSVFNKLLFSNDAAFKDNLPEVITPLLSDLIKKEDISHFLIANNILGKNILPRLGAYLDIQPISNVIKIDSGNNTFYRPIYAGNIISQVETQQPIKLLSIGTSLFPEYSIISEDIVSHNIKELSLLNDGTKENIPQVIDQENSVVDENKLIDLTCAKIVIAGGAGLKNKENFNKLLYPLAQKFDYAAIGATRVAVDNGYCPNSIQVGQTGKIVSPNLYIAIGISGAIQHLAGMKDSKVIVAINQDLDAPICKIADYSLQGDLFKIVPELTNKL</sequence>
<dbReference type="InterPro" id="IPR018206">
    <property type="entry name" value="ETF_asu_C_CS"/>
</dbReference>